<evidence type="ECO:0000256" key="1">
    <source>
        <dbReference type="SAM" id="Phobius"/>
    </source>
</evidence>
<dbReference type="Proteomes" id="UP000604001">
    <property type="component" value="Unassembled WGS sequence"/>
</dbReference>
<protein>
    <submittedName>
        <fullName evidence="2">Uncharacterized protein</fullName>
    </submittedName>
</protein>
<comment type="caution">
    <text evidence="2">The sequence shown here is derived from an EMBL/GenBank/DDBJ whole genome shotgun (WGS) entry which is preliminary data.</text>
</comment>
<accession>A0ABR6U3A0</accession>
<dbReference type="RefSeq" id="WP_186344183.1">
    <property type="nucleotide sequence ID" value="NZ_BMMR01000001.1"/>
</dbReference>
<gene>
    <name evidence="2" type="ORF">H7344_01150</name>
</gene>
<evidence type="ECO:0000313" key="2">
    <source>
        <dbReference type="EMBL" id="MBC2958897.1"/>
    </source>
</evidence>
<name>A0ABR6U3A0_9ACTN</name>
<proteinExistence type="predicted"/>
<reference evidence="2 3" key="1">
    <citation type="submission" date="2020-08" db="EMBL/GenBank/DDBJ databases">
        <title>novel species in genus Nocardioides.</title>
        <authorList>
            <person name="Zhang G."/>
        </authorList>
    </citation>
    <scope>NUCLEOTIDE SEQUENCE [LARGE SCALE GENOMIC DNA]</scope>
    <source>
        <strain evidence="2 3">SC8A-24</strain>
    </source>
</reference>
<feature type="transmembrane region" description="Helical" evidence="1">
    <location>
        <begin position="75"/>
        <end position="97"/>
    </location>
</feature>
<keyword evidence="1" id="KW-0472">Membrane</keyword>
<dbReference type="EMBL" id="JACMYC010000001">
    <property type="protein sequence ID" value="MBC2958897.1"/>
    <property type="molecule type" value="Genomic_DNA"/>
</dbReference>
<keyword evidence="1" id="KW-1133">Transmembrane helix</keyword>
<feature type="transmembrane region" description="Helical" evidence="1">
    <location>
        <begin position="41"/>
        <end position="63"/>
    </location>
</feature>
<keyword evidence="3" id="KW-1185">Reference proteome</keyword>
<evidence type="ECO:0000313" key="3">
    <source>
        <dbReference type="Proteomes" id="UP000604001"/>
    </source>
</evidence>
<keyword evidence="1" id="KW-0812">Transmembrane</keyword>
<organism evidence="2 3">
    <name type="scientific">Nocardioides deserti</name>
    <dbReference type="NCBI Taxonomy" id="1588644"/>
    <lineage>
        <taxon>Bacteria</taxon>
        <taxon>Bacillati</taxon>
        <taxon>Actinomycetota</taxon>
        <taxon>Actinomycetes</taxon>
        <taxon>Propionibacteriales</taxon>
        <taxon>Nocardioidaceae</taxon>
        <taxon>Nocardioides</taxon>
    </lineage>
</organism>
<feature type="transmembrane region" description="Helical" evidence="1">
    <location>
        <begin position="7"/>
        <end position="26"/>
    </location>
</feature>
<sequence>MGGRTRIGAAVGLWLGLALIAWLILLPRKRQGPFYEVGDPLIVMGAPMLLLGVAIGASAGSALDTKPDTKVLPRRVTIVGLALGAAGVVLTVTLMLWGTGIVGTPR</sequence>